<comment type="similarity">
    <text evidence="1">Belongs to the bacterial ribosomal protein bL34 family.</text>
</comment>
<accession>A0A1Y2MF70</accession>
<evidence type="ECO:0000256" key="3">
    <source>
        <dbReference type="ARBA" id="ARBA00023274"/>
    </source>
</evidence>
<proteinExistence type="inferred from homology"/>
<evidence type="ECO:0000256" key="1">
    <source>
        <dbReference type="ARBA" id="ARBA00010111"/>
    </source>
</evidence>
<evidence type="ECO:0000313" key="6">
    <source>
        <dbReference type="Proteomes" id="UP000193240"/>
    </source>
</evidence>
<dbReference type="FunFam" id="1.10.287.3980:FF:000001">
    <property type="entry name" value="Mitochondrial ribosomal protein L34"/>
    <property type="match status" value="1"/>
</dbReference>
<dbReference type="InterPro" id="IPR000271">
    <property type="entry name" value="Ribosomal_bL34"/>
</dbReference>
<reference evidence="5 6" key="1">
    <citation type="journal article" date="2017" name="Genome Announc.">
        <title>Genome sequence of the saprophytic ascomycete Epicoccum nigrum ICMP 19927 strain isolated from New Zealand.</title>
        <authorList>
            <person name="Fokin M."/>
            <person name="Fleetwood D."/>
            <person name="Weir B.S."/>
            <person name="Villas-Boas S.G."/>
        </authorList>
    </citation>
    <scope>NUCLEOTIDE SEQUENCE [LARGE SCALE GENOMIC DNA]</scope>
    <source>
        <strain evidence="5 6">ICMP 19927</strain>
    </source>
</reference>
<evidence type="ECO:0000256" key="2">
    <source>
        <dbReference type="ARBA" id="ARBA00022980"/>
    </source>
</evidence>
<dbReference type="PANTHER" id="PTHR14503">
    <property type="entry name" value="MITOCHONDRIAL RIBOSOMAL PROTEIN 34 FAMILY MEMBER"/>
    <property type="match status" value="1"/>
</dbReference>
<keyword evidence="2" id="KW-0689">Ribosomal protein</keyword>
<evidence type="ECO:0000256" key="4">
    <source>
        <dbReference type="ARBA" id="ARBA00035274"/>
    </source>
</evidence>
<dbReference type="STRING" id="105696.A0A1Y2MF70"/>
<sequence>MNALRCLRAVAVARPAALLEPSIAQQARNMSLLNARRPMLSASSMPSTLSALGTTPSAVTCSSETLDIMGKISASPAFAGVQIRCGPRDTYNPSHFVRKRRHGFLSRLRTKKGRKLLMRRLTKGRTNLSH</sequence>
<dbReference type="NCBIfam" id="TIGR01030">
    <property type="entry name" value="rpmH_bact"/>
    <property type="match status" value="1"/>
</dbReference>
<dbReference type="AlphaFoldDB" id="A0A1Y2MF70"/>
<name>A0A1Y2MF70_EPING</name>
<dbReference type="EMBL" id="KZ107838">
    <property type="protein sequence ID" value="OSS53888.1"/>
    <property type="molecule type" value="Genomic_DNA"/>
</dbReference>
<dbReference type="Proteomes" id="UP000193240">
    <property type="component" value="Unassembled WGS sequence"/>
</dbReference>
<organism evidence="5 6">
    <name type="scientific">Epicoccum nigrum</name>
    <name type="common">Soil fungus</name>
    <name type="synonym">Epicoccum purpurascens</name>
    <dbReference type="NCBI Taxonomy" id="105696"/>
    <lineage>
        <taxon>Eukaryota</taxon>
        <taxon>Fungi</taxon>
        <taxon>Dikarya</taxon>
        <taxon>Ascomycota</taxon>
        <taxon>Pezizomycotina</taxon>
        <taxon>Dothideomycetes</taxon>
        <taxon>Pleosporomycetidae</taxon>
        <taxon>Pleosporales</taxon>
        <taxon>Pleosporineae</taxon>
        <taxon>Didymellaceae</taxon>
        <taxon>Epicoccum</taxon>
    </lineage>
</organism>
<dbReference type="GO" id="GO:0005762">
    <property type="term" value="C:mitochondrial large ribosomal subunit"/>
    <property type="evidence" value="ECO:0007669"/>
    <property type="project" value="TreeGrafter"/>
</dbReference>
<dbReference type="PANTHER" id="PTHR14503:SF4">
    <property type="entry name" value="LARGE RIBOSOMAL SUBUNIT PROTEIN BL34M"/>
    <property type="match status" value="1"/>
</dbReference>
<dbReference type="OMA" id="TMNGHTR"/>
<protein>
    <recommendedName>
        <fullName evidence="4">Large ribosomal subunit protein bL34m</fullName>
    </recommendedName>
</protein>
<dbReference type="Pfam" id="PF00468">
    <property type="entry name" value="Ribosomal_L34"/>
    <property type="match status" value="1"/>
</dbReference>
<dbReference type="GO" id="GO:0006412">
    <property type="term" value="P:translation"/>
    <property type="evidence" value="ECO:0007669"/>
    <property type="project" value="InterPro"/>
</dbReference>
<dbReference type="InParanoid" id="A0A1Y2MF70"/>
<gene>
    <name evidence="5" type="ORF">B5807_01414</name>
</gene>
<keyword evidence="6" id="KW-1185">Reference proteome</keyword>
<dbReference type="HAMAP" id="MF_00391">
    <property type="entry name" value="Ribosomal_bL34"/>
    <property type="match status" value="1"/>
</dbReference>
<keyword evidence="3" id="KW-0687">Ribonucleoprotein</keyword>
<evidence type="ECO:0000313" key="5">
    <source>
        <dbReference type="EMBL" id="OSS53888.1"/>
    </source>
</evidence>
<dbReference type="GO" id="GO:0003735">
    <property type="term" value="F:structural constituent of ribosome"/>
    <property type="evidence" value="ECO:0007669"/>
    <property type="project" value="InterPro"/>
</dbReference>
<dbReference type="Gene3D" id="1.10.287.3980">
    <property type="match status" value="1"/>
</dbReference>